<accession>A0AAD7AQ89</accession>
<feature type="domain" description="Polysaccharide lyase 14" evidence="1">
    <location>
        <begin position="44"/>
        <end position="107"/>
    </location>
</feature>
<gene>
    <name evidence="2" type="ORF">DFH08DRAFT_799207</name>
</gene>
<name>A0AAD7AQ89_9AGAR</name>
<organism evidence="2 3">
    <name type="scientific">Mycena albidolilacea</name>
    <dbReference type="NCBI Taxonomy" id="1033008"/>
    <lineage>
        <taxon>Eukaryota</taxon>
        <taxon>Fungi</taxon>
        <taxon>Dikarya</taxon>
        <taxon>Basidiomycota</taxon>
        <taxon>Agaricomycotina</taxon>
        <taxon>Agaricomycetes</taxon>
        <taxon>Agaricomycetidae</taxon>
        <taxon>Agaricales</taxon>
        <taxon>Marasmiineae</taxon>
        <taxon>Mycenaceae</taxon>
        <taxon>Mycena</taxon>
    </lineage>
</organism>
<protein>
    <recommendedName>
        <fullName evidence="1">Polysaccharide lyase 14 domain-containing protein</fullName>
    </recommendedName>
</protein>
<sequence>MHALHRFCTWLSGRECIHGVRGDSNEHKVRSSGGEESLPALTWEAFYLKGSINPSRPIPGSFGFYLSGPSTFSSKLESGVMHVVLSYHMMLQHDLEWVKDGKLPGIFTEWVYIGIMISFEYVQSKGLGELYTYLSPMPANRERLLTVPSSLEENSNCSFFVSQDAYIAVGKWVSLSFHVKLNSKSVINITGLMLCDLEHVCISKCSLVVIKTTGHPQKINQHGAQPSSGFLWN</sequence>
<evidence type="ECO:0000259" key="1">
    <source>
        <dbReference type="Pfam" id="PF21294"/>
    </source>
</evidence>
<dbReference type="InterPro" id="IPR048958">
    <property type="entry name" value="Polysacc_lyase_14"/>
</dbReference>
<dbReference type="AlphaFoldDB" id="A0AAD7AQ89"/>
<dbReference type="Gene3D" id="2.60.120.200">
    <property type="match status" value="1"/>
</dbReference>
<dbReference type="EMBL" id="JARIHO010000003">
    <property type="protein sequence ID" value="KAJ7364894.1"/>
    <property type="molecule type" value="Genomic_DNA"/>
</dbReference>
<evidence type="ECO:0000313" key="2">
    <source>
        <dbReference type="EMBL" id="KAJ7364894.1"/>
    </source>
</evidence>
<dbReference type="Proteomes" id="UP001218218">
    <property type="component" value="Unassembled WGS sequence"/>
</dbReference>
<reference evidence="2" key="1">
    <citation type="submission" date="2023-03" db="EMBL/GenBank/DDBJ databases">
        <title>Massive genome expansion in bonnet fungi (Mycena s.s.) driven by repeated elements and novel gene families across ecological guilds.</title>
        <authorList>
            <consortium name="Lawrence Berkeley National Laboratory"/>
            <person name="Harder C.B."/>
            <person name="Miyauchi S."/>
            <person name="Viragh M."/>
            <person name="Kuo A."/>
            <person name="Thoen E."/>
            <person name="Andreopoulos B."/>
            <person name="Lu D."/>
            <person name="Skrede I."/>
            <person name="Drula E."/>
            <person name="Henrissat B."/>
            <person name="Morin E."/>
            <person name="Kohler A."/>
            <person name="Barry K."/>
            <person name="LaButti K."/>
            <person name="Morin E."/>
            <person name="Salamov A."/>
            <person name="Lipzen A."/>
            <person name="Mereny Z."/>
            <person name="Hegedus B."/>
            <person name="Baldrian P."/>
            <person name="Stursova M."/>
            <person name="Weitz H."/>
            <person name="Taylor A."/>
            <person name="Grigoriev I.V."/>
            <person name="Nagy L.G."/>
            <person name="Martin F."/>
            <person name="Kauserud H."/>
        </authorList>
    </citation>
    <scope>NUCLEOTIDE SEQUENCE</scope>
    <source>
        <strain evidence="2">CBHHK002</strain>
    </source>
</reference>
<dbReference type="Pfam" id="PF21294">
    <property type="entry name" value="Polysacc_lyase_14"/>
    <property type="match status" value="1"/>
</dbReference>
<comment type="caution">
    <text evidence="2">The sequence shown here is derived from an EMBL/GenBank/DDBJ whole genome shotgun (WGS) entry which is preliminary data.</text>
</comment>
<proteinExistence type="predicted"/>
<keyword evidence="3" id="KW-1185">Reference proteome</keyword>
<evidence type="ECO:0000313" key="3">
    <source>
        <dbReference type="Proteomes" id="UP001218218"/>
    </source>
</evidence>